<dbReference type="AlphaFoldDB" id="A0A7V8REP0"/>
<evidence type="ECO:0000256" key="1">
    <source>
        <dbReference type="SAM" id="Phobius"/>
    </source>
</evidence>
<gene>
    <name evidence="3" type="ORF">FG486_11995</name>
</gene>
<protein>
    <submittedName>
        <fullName evidence="3">Toll/interleukin-1 receptor domain-containing protein</fullName>
    </submittedName>
</protein>
<dbReference type="EMBL" id="VDES01000002">
    <property type="protein sequence ID" value="MBA1375061.1"/>
    <property type="molecule type" value="Genomic_DNA"/>
</dbReference>
<feature type="transmembrane region" description="Helical" evidence="1">
    <location>
        <begin position="233"/>
        <end position="255"/>
    </location>
</feature>
<dbReference type="InterPro" id="IPR000157">
    <property type="entry name" value="TIR_dom"/>
</dbReference>
<dbReference type="Gene3D" id="3.40.50.10140">
    <property type="entry name" value="Toll/interleukin-1 receptor homology (TIR) domain"/>
    <property type="match status" value="1"/>
</dbReference>
<keyword evidence="1" id="KW-0812">Transmembrane</keyword>
<name>A0A7V8REP0_9SPHN</name>
<dbReference type="SUPFAM" id="SSF52200">
    <property type="entry name" value="Toll/Interleukin receptor TIR domain"/>
    <property type="match status" value="1"/>
</dbReference>
<sequence length="566" mass="62294">MIGRALNPQEESRIQTVRRTTSQFKACSLLSTDELLSSAVRLHGLSCRAVGGRYVEASEGRSAAAPSFRAFLSYSHADFAAAQRLHRKLERYRLPRHMRPAGGDGRIGTIFRDREDLAAATDLSASVRNALASSQALIVLCSPEARASQWVAREIALFRELHPDRPILAALIDGEPREAFPALLQDGCEPLAADLRKQGDGYRLGFLKVVAGVIGVPLDALVQRDSQRQIRRVMAVTGLACAIALVMAVMTAIALKARGEAQRQQAAAEGLIEFMLTDLQEDLAGTAGVAVMARVNQRALAYYEGQQSLTALSPDSLERRARVIGRLGEDAIFRKDYALARRNLSERARTTLSLLGDAPDDPERQFDHALSLNRLAVLSEAEGKAAQAEAELRQSWALLSGLRAWKSGDPEWRRATALVAGNLCAIDGLARAVDDSTLGKCRIAVELGERLAADDKVASRAPYDLVFNMMWHSVALEQAGRRDDAGSVRRKTLQLADRLASTHPDNRKIKSQRMEIYGYLASFEAPPVRRAMLTTALRIAQELTQLDPERADWRSNLDNFRKRLEE</sequence>
<reference evidence="3 4" key="1">
    <citation type="journal article" date="1994" name="Int. J. Syst. Bacteriol.">
        <title>Phylogenetic positions of novel aerobic, bacteriochlorophyll a-containing bacteria and description of Roseococcus thiosulfatophilus gen. nov., sp. nov., Erythromicrobium ramosum gen. nov., sp. nov., and Erythrobacter litoralis sp. nov.</title>
        <authorList>
            <person name="Yurkov V."/>
            <person name="Stackebrandt E."/>
            <person name="Holmes A."/>
            <person name="Fuerst J.A."/>
            <person name="Hugenholtz P."/>
            <person name="Golecki J."/>
            <person name="Gad'on N."/>
            <person name="Gorlenko V.M."/>
            <person name="Kompantseva E.I."/>
            <person name="Drews G."/>
        </authorList>
    </citation>
    <scope>NUCLEOTIDE SEQUENCE [LARGE SCALE GENOMIC DNA]</scope>
    <source>
        <strain evidence="3 4">KR-99</strain>
    </source>
</reference>
<comment type="caution">
    <text evidence="3">The sequence shown here is derived from an EMBL/GenBank/DDBJ whole genome shotgun (WGS) entry which is preliminary data.</text>
</comment>
<dbReference type="InterPro" id="IPR035897">
    <property type="entry name" value="Toll_tir_struct_dom_sf"/>
</dbReference>
<feature type="domain" description="TIR" evidence="2">
    <location>
        <begin position="71"/>
        <end position="177"/>
    </location>
</feature>
<evidence type="ECO:0000313" key="3">
    <source>
        <dbReference type="EMBL" id="MBA1375061.1"/>
    </source>
</evidence>
<dbReference type="Pfam" id="PF13676">
    <property type="entry name" value="TIR_2"/>
    <property type="match status" value="1"/>
</dbReference>
<dbReference type="RefSeq" id="WP_181267648.1">
    <property type="nucleotide sequence ID" value="NZ_BAAAGB010000001.1"/>
</dbReference>
<organism evidence="3 4">
    <name type="scientific">Sphingomonas ursincola</name>
    <dbReference type="NCBI Taxonomy" id="56361"/>
    <lineage>
        <taxon>Bacteria</taxon>
        <taxon>Pseudomonadati</taxon>
        <taxon>Pseudomonadota</taxon>
        <taxon>Alphaproteobacteria</taxon>
        <taxon>Sphingomonadales</taxon>
        <taxon>Sphingomonadaceae</taxon>
        <taxon>Sphingomonas</taxon>
    </lineage>
</organism>
<accession>A0A7V8REP0</accession>
<keyword evidence="3" id="KW-0675">Receptor</keyword>
<keyword evidence="1" id="KW-0472">Membrane</keyword>
<dbReference type="Proteomes" id="UP000589292">
    <property type="component" value="Unassembled WGS sequence"/>
</dbReference>
<proteinExistence type="predicted"/>
<keyword evidence="1" id="KW-1133">Transmembrane helix</keyword>
<evidence type="ECO:0000259" key="2">
    <source>
        <dbReference type="Pfam" id="PF13676"/>
    </source>
</evidence>
<keyword evidence="4" id="KW-1185">Reference proteome</keyword>
<dbReference type="GO" id="GO:0007165">
    <property type="term" value="P:signal transduction"/>
    <property type="evidence" value="ECO:0007669"/>
    <property type="project" value="InterPro"/>
</dbReference>
<evidence type="ECO:0000313" key="4">
    <source>
        <dbReference type="Proteomes" id="UP000589292"/>
    </source>
</evidence>